<organism evidence="1 2">
    <name type="scientific">Stenomitos frigidus ULC18</name>
    <dbReference type="NCBI Taxonomy" id="2107698"/>
    <lineage>
        <taxon>Bacteria</taxon>
        <taxon>Bacillati</taxon>
        <taxon>Cyanobacteriota</taxon>
        <taxon>Cyanophyceae</taxon>
        <taxon>Leptolyngbyales</taxon>
        <taxon>Leptolyngbyaceae</taxon>
        <taxon>Stenomitos</taxon>
    </lineage>
</organism>
<evidence type="ECO:0000313" key="1">
    <source>
        <dbReference type="EMBL" id="PSB23650.1"/>
    </source>
</evidence>
<dbReference type="EMBL" id="PVWK01000160">
    <property type="protein sequence ID" value="PSB23650.1"/>
    <property type="molecule type" value="Genomic_DNA"/>
</dbReference>
<accession>A0A2T1DT48</accession>
<reference evidence="1 2" key="2">
    <citation type="submission" date="2018-03" db="EMBL/GenBank/DDBJ databases">
        <title>The ancient ancestry and fast evolution of plastids.</title>
        <authorList>
            <person name="Moore K.R."/>
            <person name="Magnabosco C."/>
            <person name="Momper L."/>
            <person name="Gold D.A."/>
            <person name="Bosak T."/>
            <person name="Fournier G.P."/>
        </authorList>
    </citation>
    <scope>NUCLEOTIDE SEQUENCE [LARGE SCALE GENOMIC DNA]</scope>
    <source>
        <strain evidence="1 2">ULC18</strain>
    </source>
</reference>
<comment type="caution">
    <text evidence="1">The sequence shown here is derived from an EMBL/GenBank/DDBJ whole genome shotgun (WGS) entry which is preliminary data.</text>
</comment>
<dbReference type="AlphaFoldDB" id="A0A2T1DT48"/>
<protein>
    <submittedName>
        <fullName evidence="1">Uncharacterized protein</fullName>
    </submittedName>
</protein>
<keyword evidence="2" id="KW-1185">Reference proteome</keyword>
<gene>
    <name evidence="1" type="ORF">C7B82_30760</name>
</gene>
<proteinExistence type="predicted"/>
<dbReference type="Proteomes" id="UP000239576">
    <property type="component" value="Unassembled WGS sequence"/>
</dbReference>
<reference evidence="2" key="1">
    <citation type="submission" date="2018-02" db="EMBL/GenBank/DDBJ databases">
        <authorList>
            <person name="Moore K."/>
            <person name="Momper L."/>
        </authorList>
    </citation>
    <scope>NUCLEOTIDE SEQUENCE [LARGE SCALE GENOMIC DNA]</scope>
    <source>
        <strain evidence="2">ULC18</strain>
    </source>
</reference>
<sequence length="74" mass="8759">MQTKIAVSLSILSDPERQHSQRDCGYSNLKQHRVDEYYYYTNCNHDRSNQFDHFAYQPTSTSFFMAAAKNRQNC</sequence>
<name>A0A2T1DT48_9CYAN</name>
<dbReference type="RefSeq" id="WP_106261119.1">
    <property type="nucleotide sequence ID" value="NZ_CAWNSW010000141.1"/>
</dbReference>
<evidence type="ECO:0000313" key="2">
    <source>
        <dbReference type="Proteomes" id="UP000239576"/>
    </source>
</evidence>